<organism evidence="6 7">
    <name type="scientific">Silvibacterium bohemicum</name>
    <dbReference type="NCBI Taxonomy" id="1577686"/>
    <lineage>
        <taxon>Bacteria</taxon>
        <taxon>Pseudomonadati</taxon>
        <taxon>Acidobacteriota</taxon>
        <taxon>Terriglobia</taxon>
        <taxon>Terriglobales</taxon>
        <taxon>Acidobacteriaceae</taxon>
        <taxon>Silvibacterium</taxon>
    </lineage>
</organism>
<dbReference type="RefSeq" id="WP_050057376.1">
    <property type="nucleotide sequence ID" value="NZ_JACHEK010000001.1"/>
</dbReference>
<dbReference type="Proteomes" id="UP000538666">
    <property type="component" value="Unassembled WGS sequence"/>
</dbReference>
<dbReference type="InterPro" id="IPR051012">
    <property type="entry name" value="CellSynth/LPSAsmb/PSIAsmb"/>
</dbReference>
<dbReference type="PANTHER" id="PTHR45586">
    <property type="entry name" value="TPR REPEAT-CONTAINING PROTEIN PA4667"/>
    <property type="match status" value="1"/>
</dbReference>
<evidence type="ECO:0000256" key="3">
    <source>
        <dbReference type="PROSITE-ProRule" id="PRU00339"/>
    </source>
</evidence>
<feature type="repeat" description="TPR" evidence="3">
    <location>
        <begin position="543"/>
        <end position="576"/>
    </location>
</feature>
<gene>
    <name evidence="6" type="ORF">HNQ77_000043</name>
</gene>
<protein>
    <submittedName>
        <fullName evidence="6">Tetratricopeptide (TPR) repeat protein</fullName>
    </submittedName>
</protein>
<feature type="chain" id="PRO_5032382457" evidence="5">
    <location>
        <begin position="37"/>
        <end position="717"/>
    </location>
</feature>
<feature type="signal peptide" evidence="5">
    <location>
        <begin position="1"/>
        <end position="36"/>
    </location>
</feature>
<dbReference type="Gene3D" id="1.25.40.10">
    <property type="entry name" value="Tetratricopeptide repeat domain"/>
    <property type="match status" value="5"/>
</dbReference>
<sequence length="717" mass="79562">MSSKPHSSIIARPETSLLTAATLALAAFLAVPASFAQTNSQTGSAKTVQEKTPAAQPTAGQQPDLAQSYYHYMLAHEYEELATTSGRPEYATRAIEEYKLALNDDPSSKYLNSGLAELYFRTGHVRDSILAAQEQIKKDPNNLEAHKLLGNIYLRSLGDGQQGSPSDEMLKLAIGEYSKIVSLEPNNVEDRLLLGQLYSFAHDSAHAEEQFAAAKKIDPGSEDTALNMARLYTEQGDAKRAIQVLNDLPEEDKTGKTEFILGSTYDRLKDPKRAIEAYRKSLDLEPDNLDAERALAKALLNDNQLTPALQAYQDIASGDPSDPDAYLRISEIERRQGNYEEALTTLKKAKSLASDSLEISFNEGLLDDALGRYDDAAQIFEKLVADSEHTSGQYSDSEKSNRSLFLERLAIIYGEQNNTDKAIATYQKMAELGGEYVDHAYEAEVDTYRQAHDYDKATQVAREAVAKQPKSRAAKLMLAAQLADNGHVDEGVAMAKSLLNKTPADLEVYRQLANVYTRLRRWKEASEAIDQADQLSSGADDKLYIHFLRGTLFERQKLFTDAENEFRAALAIDPKNTMTLNYLGYMLADHDMKLDEALAMIQKAVELDPQNYAYLDSLGWAYFKLGKYNLAEEDLRKAVERNSTDATVHDHLGELYEKTGRLKLAASQWEESLNEYGHTVAADIDPGDVTKVQKRLDSARVRLAKEGSPLSPAAAKP</sequence>
<proteinExistence type="predicted"/>
<keyword evidence="5" id="KW-0732">Signal</keyword>
<accession>A0A841JNV1</accession>
<dbReference type="SUPFAM" id="SSF48452">
    <property type="entry name" value="TPR-like"/>
    <property type="match status" value="2"/>
</dbReference>
<dbReference type="SMART" id="SM00028">
    <property type="entry name" value="TPR"/>
    <property type="match status" value="10"/>
</dbReference>
<dbReference type="Pfam" id="PF13432">
    <property type="entry name" value="TPR_16"/>
    <property type="match status" value="3"/>
</dbReference>
<keyword evidence="7" id="KW-1185">Reference proteome</keyword>
<dbReference type="OrthoDB" id="9766710at2"/>
<evidence type="ECO:0000256" key="2">
    <source>
        <dbReference type="ARBA" id="ARBA00022803"/>
    </source>
</evidence>
<feature type="repeat" description="TPR" evidence="3">
    <location>
        <begin position="612"/>
        <end position="645"/>
    </location>
</feature>
<keyword evidence="1" id="KW-0677">Repeat</keyword>
<feature type="repeat" description="TPR" evidence="3">
    <location>
        <begin position="255"/>
        <end position="288"/>
    </location>
</feature>
<dbReference type="AlphaFoldDB" id="A0A841JNV1"/>
<name>A0A841JNV1_9BACT</name>
<evidence type="ECO:0000256" key="1">
    <source>
        <dbReference type="ARBA" id="ARBA00022737"/>
    </source>
</evidence>
<comment type="caution">
    <text evidence="6">The sequence shown here is derived from an EMBL/GenBank/DDBJ whole genome shotgun (WGS) entry which is preliminary data.</text>
</comment>
<evidence type="ECO:0000256" key="4">
    <source>
        <dbReference type="SAM" id="MobiDB-lite"/>
    </source>
</evidence>
<reference evidence="6 7" key="1">
    <citation type="submission" date="2020-08" db="EMBL/GenBank/DDBJ databases">
        <title>Genomic Encyclopedia of Type Strains, Phase IV (KMG-IV): sequencing the most valuable type-strain genomes for metagenomic binning, comparative biology and taxonomic classification.</title>
        <authorList>
            <person name="Goeker M."/>
        </authorList>
    </citation>
    <scope>NUCLEOTIDE SEQUENCE [LARGE SCALE GENOMIC DNA]</scope>
    <source>
        <strain evidence="6 7">DSM 103733</strain>
    </source>
</reference>
<dbReference type="Pfam" id="PF13174">
    <property type="entry name" value="TPR_6"/>
    <property type="match status" value="1"/>
</dbReference>
<feature type="region of interest" description="Disordered" evidence="4">
    <location>
        <begin position="40"/>
        <end position="62"/>
    </location>
</feature>
<dbReference type="PANTHER" id="PTHR45586:SF1">
    <property type="entry name" value="LIPOPOLYSACCHARIDE ASSEMBLY PROTEIN B"/>
    <property type="match status" value="1"/>
</dbReference>
<evidence type="ECO:0000313" key="7">
    <source>
        <dbReference type="Proteomes" id="UP000538666"/>
    </source>
</evidence>
<dbReference type="PROSITE" id="PS50005">
    <property type="entry name" value="TPR"/>
    <property type="match status" value="4"/>
</dbReference>
<dbReference type="EMBL" id="JACHEK010000001">
    <property type="protein sequence ID" value="MBB6142105.1"/>
    <property type="molecule type" value="Genomic_DNA"/>
</dbReference>
<evidence type="ECO:0000256" key="5">
    <source>
        <dbReference type="SAM" id="SignalP"/>
    </source>
</evidence>
<dbReference type="Pfam" id="PF14559">
    <property type="entry name" value="TPR_19"/>
    <property type="match status" value="2"/>
</dbReference>
<keyword evidence="2 3" id="KW-0802">TPR repeat</keyword>
<dbReference type="InterPro" id="IPR019734">
    <property type="entry name" value="TPR_rpt"/>
</dbReference>
<evidence type="ECO:0000313" key="6">
    <source>
        <dbReference type="EMBL" id="MBB6142105.1"/>
    </source>
</evidence>
<feature type="repeat" description="TPR" evidence="3">
    <location>
        <begin position="323"/>
        <end position="356"/>
    </location>
</feature>
<dbReference type="InterPro" id="IPR011990">
    <property type="entry name" value="TPR-like_helical_dom_sf"/>
</dbReference>